<keyword evidence="3" id="KW-1185">Reference proteome</keyword>
<dbReference type="RefSeq" id="WP_121434359.1">
    <property type="nucleotide sequence ID" value="NZ_RBWU01000002.1"/>
</dbReference>
<accession>A0A495QUG0</accession>
<dbReference type="AlphaFoldDB" id="A0A495QUG0"/>
<organism evidence="2 3">
    <name type="scientific">Actinomadura pelletieri DSM 43383</name>
    <dbReference type="NCBI Taxonomy" id="1120940"/>
    <lineage>
        <taxon>Bacteria</taxon>
        <taxon>Bacillati</taxon>
        <taxon>Actinomycetota</taxon>
        <taxon>Actinomycetes</taxon>
        <taxon>Streptosporangiales</taxon>
        <taxon>Thermomonosporaceae</taxon>
        <taxon>Actinomadura</taxon>
    </lineage>
</organism>
<feature type="compositionally biased region" description="Polar residues" evidence="1">
    <location>
        <begin position="81"/>
        <end position="93"/>
    </location>
</feature>
<feature type="compositionally biased region" description="Low complexity" evidence="1">
    <location>
        <begin position="53"/>
        <end position="71"/>
    </location>
</feature>
<dbReference type="EMBL" id="RBWU01000002">
    <property type="protein sequence ID" value="RKS77129.1"/>
    <property type="molecule type" value="Genomic_DNA"/>
</dbReference>
<evidence type="ECO:0000313" key="3">
    <source>
        <dbReference type="Proteomes" id="UP000274601"/>
    </source>
</evidence>
<reference evidence="2 3" key="1">
    <citation type="submission" date="2018-10" db="EMBL/GenBank/DDBJ databases">
        <title>Genomic Encyclopedia of Archaeal and Bacterial Type Strains, Phase II (KMG-II): from individual species to whole genera.</title>
        <authorList>
            <person name="Goeker M."/>
        </authorList>
    </citation>
    <scope>NUCLEOTIDE SEQUENCE [LARGE SCALE GENOMIC DNA]</scope>
    <source>
        <strain evidence="2 3">DSM 43383</strain>
    </source>
</reference>
<dbReference type="Proteomes" id="UP000274601">
    <property type="component" value="Unassembled WGS sequence"/>
</dbReference>
<evidence type="ECO:0000313" key="2">
    <source>
        <dbReference type="EMBL" id="RKS77129.1"/>
    </source>
</evidence>
<gene>
    <name evidence="2" type="ORF">BZB76_2503</name>
</gene>
<comment type="caution">
    <text evidence="2">The sequence shown here is derived from an EMBL/GenBank/DDBJ whole genome shotgun (WGS) entry which is preliminary data.</text>
</comment>
<name>A0A495QUG0_9ACTN</name>
<feature type="compositionally biased region" description="Basic and acidic residues" evidence="1">
    <location>
        <begin position="114"/>
        <end position="130"/>
    </location>
</feature>
<evidence type="ECO:0000256" key="1">
    <source>
        <dbReference type="SAM" id="MobiDB-lite"/>
    </source>
</evidence>
<proteinExistence type="predicted"/>
<sequence>MLAAYRAGLRTRALEIYKRSTGSAASHFDVPLRRSLHRLAELIRDEDPRLHGPDAPAALSAPAPAPSRGPSNVGKTMTEPPINQTARGKSRVTNMIGRVDGDVHIGAEPDPSENDDRPETEGRPERRDEA</sequence>
<feature type="region of interest" description="Disordered" evidence="1">
    <location>
        <begin position="46"/>
        <end position="130"/>
    </location>
</feature>
<protein>
    <submittedName>
        <fullName evidence="2">Uncharacterized protein</fullName>
    </submittedName>
</protein>